<accession>A0ABR4TC49</accession>
<dbReference type="Proteomes" id="UP000027937">
    <property type="component" value="Plasmid p1Ch9693"/>
</dbReference>
<dbReference type="EMBL" id="JENX01000125">
    <property type="protein sequence ID" value="KEI14135.1"/>
    <property type="molecule type" value="Genomic_DNA"/>
</dbReference>
<organism evidence="1 2">
    <name type="scientific">Clostridium haemolyticum NCTC 9693</name>
    <dbReference type="NCBI Taxonomy" id="1443114"/>
    <lineage>
        <taxon>Bacteria</taxon>
        <taxon>Bacillati</taxon>
        <taxon>Bacillota</taxon>
        <taxon>Clostridia</taxon>
        <taxon>Eubacteriales</taxon>
        <taxon>Clostridiaceae</taxon>
        <taxon>Clostridium</taxon>
    </lineage>
</organism>
<comment type="caution">
    <text evidence="1">The sequence shown here is derived from an EMBL/GenBank/DDBJ whole genome shotgun (WGS) entry which is preliminary data.</text>
</comment>
<evidence type="ECO:0000313" key="1">
    <source>
        <dbReference type="EMBL" id="KEI14135.1"/>
    </source>
</evidence>
<gene>
    <name evidence="1" type="ORF">Z960_p0142</name>
</gene>
<reference evidence="2" key="1">
    <citation type="journal article" date="2014" name="PLoS ONE">
        <title>Plasmidome interchange between Clostridium botulinum, Clostridium novyi and Clostridium haemolyticum converts strains of independent lineages into distinctly different pathogens.</title>
        <authorList>
            <person name="Skarin H."/>
            <person name="Segerman B."/>
        </authorList>
    </citation>
    <scope>NUCLEOTIDE SEQUENCE [LARGE SCALE GENOMIC DNA]</scope>
    <source>
        <strain evidence="2">NCTC 9693</strain>
    </source>
</reference>
<evidence type="ECO:0000313" key="2">
    <source>
        <dbReference type="Proteomes" id="UP000027937"/>
    </source>
</evidence>
<protein>
    <submittedName>
        <fullName evidence="1">Uncharacterized protein</fullName>
    </submittedName>
</protein>
<keyword evidence="2" id="KW-1185">Reference proteome</keyword>
<keyword evidence="1" id="KW-0614">Plasmid</keyword>
<geneLocation type="plasmid" evidence="1 2">
    <name>p1Ch9693</name>
</geneLocation>
<name>A0ABR4TC49_CLOHA</name>
<proteinExistence type="predicted"/>
<sequence length="357" mass="41692">MIVILTKPLMLKNEIVFDATKDYIFEFNAFGGDQIFKNQIKIAEIQTNKVVYDNTIESFQLEHLIPKNTLKNKTEYKIQIKTYNVDNDSSEWSEYCIASCWLQPIVSIINLEKDTGGNTIIRNQTYNFQGNIVTDGDEIQSYKFILYDYEGTVLGTSPNLFNNKLQYEFTGLENEKKYYIELKVLTQHNIEVTSGLVLFTPIYIKPRIKNVLNLTNDYKNAQIKIESKVIQVLFRRLDGEISYEENEWINLKKGSIIANDKDGFEVHGDWSLKMYVRNLEYDKPFVILSDAYESTIDFRMYDNKIHIFKKQGKSIYHIFTPPLNNIDWEKDTIVIFAQKIGESMNIKAEKATWELGC</sequence>